<feature type="transmembrane region" description="Helical" evidence="1">
    <location>
        <begin position="266"/>
        <end position="291"/>
    </location>
</feature>
<dbReference type="InterPro" id="IPR008780">
    <property type="entry name" value="Plasmodium_Vir"/>
</dbReference>
<keyword evidence="1" id="KW-1133">Transmembrane helix</keyword>
<dbReference type="Proteomes" id="UP000078555">
    <property type="component" value="Unassembled WGS sequence"/>
</dbReference>
<dbReference type="EMBL" id="FLRD01001914">
    <property type="protein sequence ID" value="SBT58611.1"/>
    <property type="molecule type" value="Genomic_DNA"/>
</dbReference>
<protein>
    <submittedName>
        <fullName evidence="2">PIR Superfamily Protein</fullName>
    </submittedName>
</protein>
<organism evidence="2 3">
    <name type="scientific">Plasmodium ovale wallikeri</name>
    <dbReference type="NCBI Taxonomy" id="864142"/>
    <lineage>
        <taxon>Eukaryota</taxon>
        <taxon>Sar</taxon>
        <taxon>Alveolata</taxon>
        <taxon>Apicomplexa</taxon>
        <taxon>Aconoidasida</taxon>
        <taxon>Haemosporida</taxon>
        <taxon>Plasmodiidae</taxon>
        <taxon>Plasmodium</taxon>
        <taxon>Plasmodium (Plasmodium)</taxon>
    </lineage>
</organism>
<evidence type="ECO:0000256" key="1">
    <source>
        <dbReference type="SAM" id="Phobius"/>
    </source>
</evidence>
<evidence type="ECO:0000313" key="2">
    <source>
        <dbReference type="EMBL" id="SBT58611.1"/>
    </source>
</evidence>
<gene>
    <name evidence="2" type="ORF">POVWA1_089020</name>
</gene>
<accession>A0A1A9AR12</accession>
<dbReference type="AlphaFoldDB" id="A0A1A9AR12"/>
<reference evidence="3" key="1">
    <citation type="submission" date="2016-05" db="EMBL/GenBank/DDBJ databases">
        <authorList>
            <person name="Naeem Raeece"/>
        </authorList>
    </citation>
    <scope>NUCLEOTIDE SEQUENCE [LARGE SCALE GENOMIC DNA]</scope>
</reference>
<keyword evidence="1" id="KW-0812">Transmembrane</keyword>
<evidence type="ECO:0000313" key="3">
    <source>
        <dbReference type="Proteomes" id="UP000078555"/>
    </source>
</evidence>
<dbReference type="Pfam" id="PF05795">
    <property type="entry name" value="Plasmodium_Vir"/>
    <property type="match status" value="2"/>
</dbReference>
<keyword evidence="3" id="KW-1185">Reference proteome</keyword>
<sequence>MDTERWQQEYPFLNKIWDLYKEFDNPPLEYKFLEFDDKCSFIIEGQNEHKDTCVKLFKNLWSITDEINENLGENERCTYFNMWLYYQAEKYKIPENVIEKIFHIVENIALINLEEYSICKYDSYKKKHIEPEKIIVLNTFLDNIYTVETILDSQDKENYDSCKKYVRECAAIYEQMNAMYCSDDVNRKVKFRNICQELQTFELMYTSVLYNKLKMGEKLIPSLTPLGIIPRQLPVKQQEEDWVLIPGQRYQTKSLALQRLLRKVPALIGIAIGTSFLLLILYKFTSLGSWLRAKKRKKRSMSNKMDDDEEIQQLMFGISQYDNVNLYEMGYNMGYQPVRNFSFDYNIE</sequence>
<proteinExistence type="predicted"/>
<name>A0A1A9AR12_PLAOA</name>
<keyword evidence="1" id="KW-0472">Membrane</keyword>